<sequence length="168" mass="18495">AASFALRNFGKKRQRGTRASRCRAARQRRAAPGPGTASPRDPAPPRSTPANPGRIRAERSWRPRGAEPPPLRPPAALQLCPRRASPESPLPPRRYWRPPSPAAPLLLLCSNMSLVNKPRVNTSALQKIAADMSNIIENLDTRELHFEGEEVEYDVSPSDPKIQEGKDG</sequence>
<name>A0A8I3WYL4_CALJA</name>
<reference evidence="2 3" key="1">
    <citation type="submission" date="2009-03" db="EMBL/GenBank/DDBJ databases">
        <authorList>
            <person name="Warren W."/>
            <person name="Ye L."/>
            <person name="Minx P."/>
            <person name="Worley K."/>
            <person name="Gibbs R."/>
            <person name="Wilson R.K."/>
        </authorList>
    </citation>
    <scope>NUCLEOTIDE SEQUENCE [LARGE SCALE GENOMIC DNA]</scope>
</reference>
<reference evidence="2" key="3">
    <citation type="submission" date="2025-09" db="UniProtKB">
        <authorList>
            <consortium name="Ensembl"/>
        </authorList>
    </citation>
    <scope>IDENTIFICATION</scope>
</reference>
<feature type="region of interest" description="Disordered" evidence="1">
    <location>
        <begin position="149"/>
        <end position="168"/>
    </location>
</feature>
<evidence type="ECO:0000313" key="2">
    <source>
        <dbReference type="Ensembl" id="ENSCJAP00000092172.1"/>
    </source>
</evidence>
<dbReference type="AlphaFoldDB" id="A0A8I3WYL4"/>
<feature type="region of interest" description="Disordered" evidence="1">
    <location>
        <begin position="1"/>
        <end position="96"/>
    </location>
</feature>
<feature type="compositionally biased region" description="Basic residues" evidence="1">
    <location>
        <begin position="9"/>
        <end position="29"/>
    </location>
</feature>
<dbReference type="Proteomes" id="UP000008225">
    <property type="component" value="Chromosome 17"/>
</dbReference>
<dbReference type="GeneTree" id="ENSGT00940000155015"/>
<gene>
    <name evidence="2" type="primary">PLD1</name>
</gene>
<reference evidence="2" key="2">
    <citation type="submission" date="2025-08" db="UniProtKB">
        <authorList>
            <consortium name="Ensembl"/>
        </authorList>
    </citation>
    <scope>IDENTIFICATION</scope>
</reference>
<feature type="compositionally biased region" description="Low complexity" evidence="1">
    <location>
        <begin position="74"/>
        <end position="83"/>
    </location>
</feature>
<keyword evidence="3" id="KW-1185">Reference proteome</keyword>
<organism evidence="2 3">
    <name type="scientific">Callithrix jacchus</name>
    <name type="common">White-tufted-ear marmoset</name>
    <name type="synonym">Simia Jacchus</name>
    <dbReference type="NCBI Taxonomy" id="9483"/>
    <lineage>
        <taxon>Eukaryota</taxon>
        <taxon>Metazoa</taxon>
        <taxon>Chordata</taxon>
        <taxon>Craniata</taxon>
        <taxon>Vertebrata</taxon>
        <taxon>Euteleostomi</taxon>
        <taxon>Mammalia</taxon>
        <taxon>Eutheria</taxon>
        <taxon>Euarchontoglires</taxon>
        <taxon>Primates</taxon>
        <taxon>Haplorrhini</taxon>
        <taxon>Platyrrhini</taxon>
        <taxon>Cebidae</taxon>
        <taxon>Callitrichinae</taxon>
        <taxon>Callithrix</taxon>
        <taxon>Callithrix</taxon>
    </lineage>
</organism>
<proteinExistence type="predicted"/>
<evidence type="ECO:0000256" key="1">
    <source>
        <dbReference type="SAM" id="MobiDB-lite"/>
    </source>
</evidence>
<protein>
    <submittedName>
        <fullName evidence="2">Phospholipase D1</fullName>
    </submittedName>
</protein>
<accession>A0A8I3WYL4</accession>
<feature type="compositionally biased region" description="Basic and acidic residues" evidence="1">
    <location>
        <begin position="55"/>
        <end position="65"/>
    </location>
</feature>
<evidence type="ECO:0000313" key="3">
    <source>
        <dbReference type="Proteomes" id="UP000008225"/>
    </source>
</evidence>
<dbReference type="Ensembl" id="ENSCJAT00000140048.1">
    <property type="protein sequence ID" value="ENSCJAP00000092172.1"/>
    <property type="gene ID" value="ENSCJAG00000002296.5"/>
</dbReference>